<proteinExistence type="inferred from homology"/>
<dbReference type="Gene3D" id="3.40.50.720">
    <property type="entry name" value="NAD(P)-binding Rossmann-like Domain"/>
    <property type="match status" value="1"/>
</dbReference>
<dbReference type="PANTHER" id="PTHR44169">
    <property type="entry name" value="NADPH-DEPENDENT 1-ACYLDIHYDROXYACETONE PHOSPHATE REDUCTASE"/>
    <property type="match status" value="1"/>
</dbReference>
<evidence type="ECO:0000256" key="2">
    <source>
        <dbReference type="ARBA" id="ARBA00022857"/>
    </source>
</evidence>
<dbReference type="PRINTS" id="PR00080">
    <property type="entry name" value="SDRFAMILY"/>
</dbReference>
<reference evidence="5" key="1">
    <citation type="submission" date="2022-12" db="EMBL/GenBank/DDBJ databases">
        <authorList>
            <person name="Petersen C."/>
        </authorList>
    </citation>
    <scope>NUCLEOTIDE SEQUENCE</scope>
    <source>
        <strain evidence="5">IBT 29677</strain>
    </source>
</reference>
<dbReference type="GO" id="GO:0005783">
    <property type="term" value="C:endoplasmic reticulum"/>
    <property type="evidence" value="ECO:0007669"/>
    <property type="project" value="TreeGrafter"/>
</dbReference>
<dbReference type="InterPro" id="IPR020904">
    <property type="entry name" value="Sc_DH/Rdtase_CS"/>
</dbReference>
<evidence type="ECO:0000256" key="1">
    <source>
        <dbReference type="ARBA" id="ARBA00006484"/>
    </source>
</evidence>
<dbReference type="InterPro" id="IPR036291">
    <property type="entry name" value="NAD(P)-bd_dom_sf"/>
</dbReference>
<dbReference type="GO" id="GO:0000140">
    <property type="term" value="F:acylglycerone-phosphate reductase (NADP+) activity"/>
    <property type="evidence" value="ECO:0007669"/>
    <property type="project" value="TreeGrafter"/>
</dbReference>
<evidence type="ECO:0000256" key="4">
    <source>
        <dbReference type="RuleBase" id="RU000363"/>
    </source>
</evidence>
<organism evidence="5 6">
    <name type="scientific">Penicillium cosmopolitanum</name>
    <dbReference type="NCBI Taxonomy" id="1131564"/>
    <lineage>
        <taxon>Eukaryota</taxon>
        <taxon>Fungi</taxon>
        <taxon>Dikarya</taxon>
        <taxon>Ascomycota</taxon>
        <taxon>Pezizomycotina</taxon>
        <taxon>Eurotiomycetes</taxon>
        <taxon>Eurotiomycetidae</taxon>
        <taxon>Eurotiales</taxon>
        <taxon>Aspergillaceae</taxon>
        <taxon>Penicillium</taxon>
    </lineage>
</organism>
<comment type="caution">
    <text evidence="5">The sequence shown here is derived from an EMBL/GenBank/DDBJ whole genome shotgun (WGS) entry which is preliminary data.</text>
</comment>
<name>A0A9W9WBA4_9EURO</name>
<keyword evidence="6" id="KW-1185">Reference proteome</keyword>
<dbReference type="GO" id="GO:0019433">
    <property type="term" value="P:triglyceride catabolic process"/>
    <property type="evidence" value="ECO:0007669"/>
    <property type="project" value="TreeGrafter"/>
</dbReference>
<reference evidence="5" key="2">
    <citation type="journal article" date="2023" name="IMA Fungus">
        <title>Comparative genomic study of the Penicillium genus elucidates a diverse pangenome and 15 lateral gene transfer events.</title>
        <authorList>
            <person name="Petersen C."/>
            <person name="Sorensen T."/>
            <person name="Nielsen M.R."/>
            <person name="Sondergaard T.E."/>
            <person name="Sorensen J.L."/>
            <person name="Fitzpatrick D.A."/>
            <person name="Frisvad J.C."/>
            <person name="Nielsen K.L."/>
        </authorList>
    </citation>
    <scope>NUCLEOTIDE SEQUENCE</scope>
    <source>
        <strain evidence="5">IBT 29677</strain>
    </source>
</reference>
<dbReference type="OrthoDB" id="2102561at2759"/>
<sequence>MISSTNNPKTVLITGCSSGGIGSALAETFTERGLHVFATARTLSKMTRLEKRPNITLLELDVTSASSIHAAVETVTAITGGKLDYLVNNSGQSCVRPALDTDLEQAKKLFDVNFWGAVDTIHAFAPLVIISRGTIVNVGSIASVLNVPWGSFYNASKAAIQAYGESLRLEMAPLNVKVTTVMTGVVATNIFANHPDPKLPEDSYWKPAPKRSVP</sequence>
<dbReference type="InterPro" id="IPR002347">
    <property type="entry name" value="SDR_fam"/>
</dbReference>
<dbReference type="Proteomes" id="UP001147747">
    <property type="component" value="Unassembled WGS sequence"/>
</dbReference>
<gene>
    <name evidence="5" type="ORF">N7509_000963</name>
</gene>
<evidence type="ECO:0000313" key="5">
    <source>
        <dbReference type="EMBL" id="KAJ5414336.1"/>
    </source>
</evidence>
<dbReference type="CDD" id="cd05374">
    <property type="entry name" value="17beta-HSD-like_SDR_c"/>
    <property type="match status" value="1"/>
</dbReference>
<dbReference type="EMBL" id="JAPZBU010000003">
    <property type="protein sequence ID" value="KAJ5414336.1"/>
    <property type="molecule type" value="Genomic_DNA"/>
</dbReference>
<dbReference type="GO" id="GO:0005811">
    <property type="term" value="C:lipid droplet"/>
    <property type="evidence" value="ECO:0007669"/>
    <property type="project" value="TreeGrafter"/>
</dbReference>
<keyword evidence="3" id="KW-0560">Oxidoreductase</keyword>
<accession>A0A9W9WBA4</accession>
<dbReference type="PANTHER" id="PTHR44169:SF6">
    <property type="entry name" value="NADPH-DEPENDENT 1-ACYLDIHYDROXYACETONE PHOSPHATE REDUCTASE"/>
    <property type="match status" value="1"/>
</dbReference>
<dbReference type="SUPFAM" id="SSF51735">
    <property type="entry name" value="NAD(P)-binding Rossmann-fold domains"/>
    <property type="match status" value="1"/>
</dbReference>
<dbReference type="Pfam" id="PF00106">
    <property type="entry name" value="adh_short"/>
    <property type="match status" value="1"/>
</dbReference>
<dbReference type="GO" id="GO:0004806">
    <property type="term" value="F:triacylglycerol lipase activity"/>
    <property type="evidence" value="ECO:0007669"/>
    <property type="project" value="TreeGrafter"/>
</dbReference>
<dbReference type="GO" id="GO:0006654">
    <property type="term" value="P:phosphatidic acid biosynthetic process"/>
    <property type="evidence" value="ECO:0007669"/>
    <property type="project" value="TreeGrafter"/>
</dbReference>
<dbReference type="RefSeq" id="XP_056494182.1">
    <property type="nucleotide sequence ID" value="XM_056625600.1"/>
</dbReference>
<dbReference type="AlphaFoldDB" id="A0A9W9WBA4"/>
<comment type="similarity">
    <text evidence="1 4">Belongs to the short-chain dehydrogenases/reductases (SDR) family.</text>
</comment>
<protein>
    <submittedName>
        <fullName evidence="5">Uncharacterized protein</fullName>
    </submittedName>
</protein>
<evidence type="ECO:0000256" key="3">
    <source>
        <dbReference type="ARBA" id="ARBA00023002"/>
    </source>
</evidence>
<dbReference type="PRINTS" id="PR00081">
    <property type="entry name" value="GDHRDH"/>
</dbReference>
<evidence type="ECO:0000313" key="6">
    <source>
        <dbReference type="Proteomes" id="UP001147747"/>
    </source>
</evidence>
<keyword evidence="2" id="KW-0521">NADP</keyword>
<dbReference type="GeneID" id="81364580"/>
<dbReference type="PROSITE" id="PS00061">
    <property type="entry name" value="ADH_SHORT"/>
    <property type="match status" value="1"/>
</dbReference>